<accession>A0ABW3Q673</accession>
<reference evidence="2" key="1">
    <citation type="journal article" date="2019" name="Int. J. Syst. Evol. Microbiol.">
        <title>The Global Catalogue of Microorganisms (GCM) 10K type strain sequencing project: providing services to taxonomists for standard genome sequencing and annotation.</title>
        <authorList>
            <consortium name="The Broad Institute Genomics Platform"/>
            <consortium name="The Broad Institute Genome Sequencing Center for Infectious Disease"/>
            <person name="Wu L."/>
            <person name="Ma J."/>
        </authorList>
    </citation>
    <scope>NUCLEOTIDE SEQUENCE [LARGE SCALE GENOMIC DNA]</scope>
    <source>
        <strain evidence="2">CCUG 55608</strain>
    </source>
</reference>
<dbReference type="EMBL" id="JBHTLP010000003">
    <property type="protein sequence ID" value="MFD1140886.1"/>
    <property type="molecule type" value="Genomic_DNA"/>
</dbReference>
<name>A0ABW3Q673_9BACT</name>
<evidence type="ECO:0000313" key="1">
    <source>
        <dbReference type="EMBL" id="MFD1140886.1"/>
    </source>
</evidence>
<dbReference type="RefSeq" id="WP_379883998.1">
    <property type="nucleotide sequence ID" value="NZ_JBHTLP010000003.1"/>
</dbReference>
<keyword evidence="2" id="KW-1185">Reference proteome</keyword>
<evidence type="ECO:0000313" key="2">
    <source>
        <dbReference type="Proteomes" id="UP001597116"/>
    </source>
</evidence>
<gene>
    <name evidence="1" type="ORF">ACFQ4C_07195</name>
</gene>
<comment type="caution">
    <text evidence="1">The sequence shown here is derived from an EMBL/GenBank/DDBJ whole genome shotgun (WGS) entry which is preliminary data.</text>
</comment>
<organism evidence="1 2">
    <name type="scientific">Larkinella insperata</name>
    <dbReference type="NCBI Taxonomy" id="332158"/>
    <lineage>
        <taxon>Bacteria</taxon>
        <taxon>Pseudomonadati</taxon>
        <taxon>Bacteroidota</taxon>
        <taxon>Cytophagia</taxon>
        <taxon>Cytophagales</taxon>
        <taxon>Spirosomataceae</taxon>
        <taxon>Larkinella</taxon>
    </lineage>
</organism>
<protein>
    <submittedName>
        <fullName evidence="1">Uncharacterized protein</fullName>
    </submittedName>
</protein>
<dbReference type="Proteomes" id="UP001597116">
    <property type="component" value="Unassembled WGS sequence"/>
</dbReference>
<sequence length="93" mass="10176">MTIISDYLFIQTKEGLVCRVPVQLPGVETPLQADENTAAIIVAGLNLSQWVGKTLHVTIVKAFISLVGWQTNHDFQGYHRIVRNKTVSGSGIA</sequence>
<proteinExistence type="predicted"/>